<protein>
    <submittedName>
        <fullName evidence="2">Uncharacterized protein</fullName>
    </submittedName>
</protein>
<evidence type="ECO:0000313" key="2">
    <source>
        <dbReference type="EMBL" id="CAK7342354.1"/>
    </source>
</evidence>
<dbReference type="AlphaFoldDB" id="A0AAV1S0L4"/>
<reference evidence="2 3" key="1">
    <citation type="submission" date="2024-01" db="EMBL/GenBank/DDBJ databases">
        <authorList>
            <person name="Waweru B."/>
        </authorList>
    </citation>
    <scope>NUCLEOTIDE SEQUENCE [LARGE SCALE GENOMIC DNA]</scope>
</reference>
<dbReference type="Proteomes" id="UP001314170">
    <property type="component" value="Unassembled WGS sequence"/>
</dbReference>
<organism evidence="2 3">
    <name type="scientific">Dovyalis caffra</name>
    <dbReference type="NCBI Taxonomy" id="77055"/>
    <lineage>
        <taxon>Eukaryota</taxon>
        <taxon>Viridiplantae</taxon>
        <taxon>Streptophyta</taxon>
        <taxon>Embryophyta</taxon>
        <taxon>Tracheophyta</taxon>
        <taxon>Spermatophyta</taxon>
        <taxon>Magnoliopsida</taxon>
        <taxon>eudicotyledons</taxon>
        <taxon>Gunneridae</taxon>
        <taxon>Pentapetalae</taxon>
        <taxon>rosids</taxon>
        <taxon>fabids</taxon>
        <taxon>Malpighiales</taxon>
        <taxon>Salicaceae</taxon>
        <taxon>Flacourtieae</taxon>
        <taxon>Dovyalis</taxon>
    </lineage>
</organism>
<evidence type="ECO:0000313" key="3">
    <source>
        <dbReference type="Proteomes" id="UP001314170"/>
    </source>
</evidence>
<name>A0AAV1S0L4_9ROSI</name>
<evidence type="ECO:0000256" key="1">
    <source>
        <dbReference type="SAM" id="MobiDB-lite"/>
    </source>
</evidence>
<feature type="compositionally biased region" description="Basic and acidic residues" evidence="1">
    <location>
        <begin position="1"/>
        <end position="11"/>
    </location>
</feature>
<dbReference type="EMBL" id="CAWUPB010001160">
    <property type="protein sequence ID" value="CAK7342354.1"/>
    <property type="molecule type" value="Genomic_DNA"/>
</dbReference>
<gene>
    <name evidence="2" type="ORF">DCAF_LOCUS16751</name>
</gene>
<feature type="compositionally biased region" description="Polar residues" evidence="1">
    <location>
        <begin position="22"/>
        <end position="31"/>
    </location>
</feature>
<keyword evidence="3" id="KW-1185">Reference proteome</keyword>
<accession>A0AAV1S0L4</accession>
<feature type="region of interest" description="Disordered" evidence="1">
    <location>
        <begin position="1"/>
        <end position="45"/>
    </location>
</feature>
<proteinExistence type="predicted"/>
<sequence length="56" mass="6437">MEKLRQRDKNAHSLSRFRQRFRPNTQQGQKSISKRAPKPTGEEALPTCSCGYFKAA</sequence>
<comment type="caution">
    <text evidence="2">The sequence shown here is derived from an EMBL/GenBank/DDBJ whole genome shotgun (WGS) entry which is preliminary data.</text>
</comment>